<dbReference type="PRINTS" id="PR01790">
    <property type="entry name" value="SMP30FAMILY"/>
</dbReference>
<dbReference type="GO" id="GO:0005509">
    <property type="term" value="F:calcium ion binding"/>
    <property type="evidence" value="ECO:0007669"/>
    <property type="project" value="TreeGrafter"/>
</dbReference>
<feature type="binding site" evidence="3">
    <location>
        <position position="148"/>
    </location>
    <ligand>
        <name>a divalent metal cation</name>
        <dbReference type="ChEBI" id="CHEBI:60240"/>
    </ligand>
</feature>
<dbReference type="Gene3D" id="2.120.10.30">
    <property type="entry name" value="TolB, C-terminal domain"/>
    <property type="match status" value="1"/>
</dbReference>
<dbReference type="PANTHER" id="PTHR10907:SF47">
    <property type="entry name" value="REGUCALCIN"/>
    <property type="match status" value="1"/>
</dbReference>
<keyword evidence="6" id="KW-1185">Reference proteome</keyword>
<evidence type="ECO:0000256" key="2">
    <source>
        <dbReference type="PIRSR" id="PIRSR605511-1"/>
    </source>
</evidence>
<keyword evidence="3" id="KW-0479">Metal-binding</keyword>
<sequence>MLTSPVAEHGEGVFWDPAWPGPRWVDMLRGDVLEFDEGTGIISRMHLDASHVVLVRPRQSGGMVVVTATDVHLFDPSSDGDIASLSVGPVLRGPALVPGERFNEGTVDPDGRLLLGTLRKPRVPGGASLYRLEIERCPRLVEGLTLCNGAAFDHIGDLFHVDSAQGVIRRFAYASGDLSLEGSVFVDVGELDGEPDGMCIDADGGLWVAMYGGGVVHRYSAEGEITHIVRVPVSQPTACCIAPDGSGRLLISTSSLGVPEERVGGAGALFWADVNVAPAPTHLVAL</sequence>
<feature type="active site" description="Proton donor/acceptor" evidence="2">
    <location>
        <position position="196"/>
    </location>
</feature>
<feature type="binding site" evidence="3">
    <location>
        <position position="196"/>
    </location>
    <ligand>
        <name>a divalent metal cation</name>
        <dbReference type="ChEBI" id="CHEBI:60240"/>
    </ligand>
</feature>
<name>A0A7Y9EV02_9MICO</name>
<dbReference type="SUPFAM" id="SSF63829">
    <property type="entry name" value="Calcium-dependent phosphotriesterase"/>
    <property type="match status" value="1"/>
</dbReference>
<keyword evidence="3" id="KW-0862">Zinc</keyword>
<dbReference type="InterPro" id="IPR005511">
    <property type="entry name" value="SMP-30"/>
</dbReference>
<evidence type="ECO:0000256" key="1">
    <source>
        <dbReference type="ARBA" id="ARBA00008853"/>
    </source>
</evidence>
<evidence type="ECO:0000313" key="5">
    <source>
        <dbReference type="EMBL" id="NYD54408.1"/>
    </source>
</evidence>
<dbReference type="GO" id="GO:0004341">
    <property type="term" value="F:gluconolactonase activity"/>
    <property type="evidence" value="ECO:0007669"/>
    <property type="project" value="TreeGrafter"/>
</dbReference>
<evidence type="ECO:0000259" key="4">
    <source>
        <dbReference type="Pfam" id="PF08450"/>
    </source>
</evidence>
<feature type="binding site" evidence="3">
    <location>
        <position position="103"/>
    </location>
    <ligand>
        <name>substrate</name>
    </ligand>
</feature>
<dbReference type="EMBL" id="JACCBH010000001">
    <property type="protein sequence ID" value="NYD54408.1"/>
    <property type="molecule type" value="Genomic_DNA"/>
</dbReference>
<accession>A0A7Y9EV02</accession>
<feature type="binding site" evidence="3">
    <location>
        <position position="101"/>
    </location>
    <ligand>
        <name>substrate</name>
    </ligand>
</feature>
<dbReference type="Proteomes" id="UP000552045">
    <property type="component" value="Unassembled WGS sequence"/>
</dbReference>
<gene>
    <name evidence="5" type="ORF">BKA02_001463</name>
</gene>
<dbReference type="InterPro" id="IPR013658">
    <property type="entry name" value="SGL"/>
</dbReference>
<evidence type="ECO:0000313" key="6">
    <source>
        <dbReference type="Proteomes" id="UP000552045"/>
    </source>
</evidence>
<dbReference type="GO" id="GO:0019853">
    <property type="term" value="P:L-ascorbic acid biosynthetic process"/>
    <property type="evidence" value="ECO:0007669"/>
    <property type="project" value="TreeGrafter"/>
</dbReference>
<proteinExistence type="inferred from homology"/>
<dbReference type="Pfam" id="PF08450">
    <property type="entry name" value="SGL"/>
    <property type="match status" value="1"/>
</dbReference>
<protein>
    <submittedName>
        <fullName evidence="5">Sugar lactone lactonase YvrE</fullName>
    </submittedName>
</protein>
<feature type="domain" description="SMP-30/Gluconolactonase/LRE-like region" evidence="4">
    <location>
        <begin position="10"/>
        <end position="254"/>
    </location>
</feature>
<dbReference type="InterPro" id="IPR011042">
    <property type="entry name" value="6-blade_b-propeller_TolB-like"/>
</dbReference>
<evidence type="ECO:0000256" key="3">
    <source>
        <dbReference type="PIRSR" id="PIRSR605511-2"/>
    </source>
</evidence>
<dbReference type="AlphaFoldDB" id="A0A7Y9EV02"/>
<comment type="caution">
    <text evidence="5">The sequence shown here is derived from an EMBL/GenBank/DDBJ whole genome shotgun (WGS) entry which is preliminary data.</text>
</comment>
<dbReference type="PANTHER" id="PTHR10907">
    <property type="entry name" value="REGUCALCIN"/>
    <property type="match status" value="1"/>
</dbReference>
<dbReference type="RefSeq" id="WP_179432704.1">
    <property type="nucleotide sequence ID" value="NZ_BAABLC010000001.1"/>
</dbReference>
<comment type="similarity">
    <text evidence="1">Belongs to the SMP-30/CGR1 family.</text>
</comment>
<feature type="binding site" evidence="3">
    <location>
        <position position="11"/>
    </location>
    <ligand>
        <name>a divalent metal cation</name>
        <dbReference type="ChEBI" id="CHEBI:60240"/>
    </ligand>
</feature>
<reference evidence="5 6" key="1">
    <citation type="submission" date="2020-07" db="EMBL/GenBank/DDBJ databases">
        <title>Sequencing the genomes of 1000 actinobacteria strains.</title>
        <authorList>
            <person name="Klenk H.-P."/>
        </authorList>
    </citation>
    <scope>NUCLEOTIDE SEQUENCE [LARGE SCALE GENOMIC DNA]</scope>
    <source>
        <strain evidence="5 6">DSM 22185</strain>
    </source>
</reference>
<organism evidence="5 6">
    <name type="scientific">Microbacterium pseudoresistens</name>
    <dbReference type="NCBI Taxonomy" id="640634"/>
    <lineage>
        <taxon>Bacteria</taxon>
        <taxon>Bacillati</taxon>
        <taxon>Actinomycetota</taxon>
        <taxon>Actinomycetes</taxon>
        <taxon>Micrococcales</taxon>
        <taxon>Microbacteriaceae</taxon>
        <taxon>Microbacterium</taxon>
    </lineage>
</organism>
<comment type="cofactor">
    <cofactor evidence="3">
        <name>Zn(2+)</name>
        <dbReference type="ChEBI" id="CHEBI:29105"/>
    </cofactor>
    <text evidence="3">Binds 1 divalent metal cation per subunit.</text>
</comment>